<feature type="transmembrane region" description="Helical" evidence="9">
    <location>
        <begin position="331"/>
        <end position="359"/>
    </location>
</feature>
<sequence length="391" mass="39644">MSKTSSAAAGPLPVDALQSRTASTVRDWPFLTAAILATALLCGLVLLEGAIGSAALIILGFALGIIFLKAEFGFTAAWRRFLVLGETGGLLASFLLISIAALVIVPVAALVPGYGGAIAPLGPSLIIGAFIFGVGMQLANACGSGTLYAMGGGSGRMIVGLASFIIGSVIGTAWLPPLLDLGGADPIIAANLLGPWAGLAVTLASLALAGFAAVKIAQARGASFRPTRTQIIAAVAIGVLSVALFLVARHPWSVTFAFAVWGAKIAQIFGIDFSTWAFWQWPGPAKALKDSLLTDTSSLTDFGMIFGAIAAAAWAAPFAKRAWPSGRSLLGAAIGGLLLGVGARLGFGCNIGAFVGGIASGSLHGWVWFGVALAGSAIGIRLRPFFDLPKV</sequence>
<feature type="transmembrane region" description="Helical" evidence="9">
    <location>
        <begin position="157"/>
        <end position="176"/>
    </location>
</feature>
<proteinExistence type="inferred from homology"/>
<dbReference type="KEGG" id="vgo:GJW-30_1_01724"/>
<keyword evidence="4" id="KW-0997">Cell inner membrane</keyword>
<evidence type="ECO:0000256" key="6">
    <source>
        <dbReference type="ARBA" id="ARBA00022989"/>
    </source>
</evidence>
<evidence type="ECO:0000256" key="2">
    <source>
        <dbReference type="ARBA" id="ARBA00022448"/>
    </source>
</evidence>
<keyword evidence="11" id="KW-1185">Reference proteome</keyword>
<feature type="transmembrane region" description="Helical" evidence="9">
    <location>
        <begin position="229"/>
        <end position="248"/>
    </location>
</feature>
<protein>
    <submittedName>
        <fullName evidence="10">Putative inner membrane protein</fullName>
    </submittedName>
</protein>
<organism evidence="10 11">
    <name type="scientific">Variibacter gotjawalensis</name>
    <dbReference type="NCBI Taxonomy" id="1333996"/>
    <lineage>
        <taxon>Bacteria</taxon>
        <taxon>Pseudomonadati</taxon>
        <taxon>Pseudomonadota</taxon>
        <taxon>Alphaproteobacteria</taxon>
        <taxon>Hyphomicrobiales</taxon>
        <taxon>Nitrobacteraceae</taxon>
        <taxon>Variibacter</taxon>
    </lineage>
</organism>
<dbReference type="EMBL" id="AP014946">
    <property type="protein sequence ID" value="BAT59193.1"/>
    <property type="molecule type" value="Genomic_DNA"/>
</dbReference>
<keyword evidence="2" id="KW-0813">Transport</keyword>
<evidence type="ECO:0000256" key="7">
    <source>
        <dbReference type="ARBA" id="ARBA00023136"/>
    </source>
</evidence>
<evidence type="ECO:0000256" key="9">
    <source>
        <dbReference type="SAM" id="Phobius"/>
    </source>
</evidence>
<evidence type="ECO:0000256" key="8">
    <source>
        <dbReference type="ARBA" id="ARBA00035655"/>
    </source>
</evidence>
<evidence type="ECO:0000256" key="4">
    <source>
        <dbReference type="ARBA" id="ARBA00022519"/>
    </source>
</evidence>
<dbReference type="Proteomes" id="UP000236884">
    <property type="component" value="Chromosome"/>
</dbReference>
<evidence type="ECO:0000256" key="3">
    <source>
        <dbReference type="ARBA" id="ARBA00022475"/>
    </source>
</evidence>
<feature type="transmembrane region" description="Helical" evidence="9">
    <location>
        <begin position="53"/>
        <end position="78"/>
    </location>
</feature>
<keyword evidence="6 9" id="KW-1133">Transmembrane helix</keyword>
<feature type="transmembrane region" description="Helical" evidence="9">
    <location>
        <begin position="196"/>
        <end position="217"/>
    </location>
</feature>
<evidence type="ECO:0000313" key="10">
    <source>
        <dbReference type="EMBL" id="BAT59193.1"/>
    </source>
</evidence>
<name>A0A0S3PTE2_9BRAD</name>
<feature type="transmembrane region" description="Helical" evidence="9">
    <location>
        <begin position="365"/>
        <end position="382"/>
    </location>
</feature>
<comment type="subcellular location">
    <subcellularLocation>
        <location evidence="1">Cell inner membrane</location>
        <topology evidence="1">Multi-pass membrane protein</topology>
    </subcellularLocation>
</comment>
<evidence type="ECO:0000313" key="11">
    <source>
        <dbReference type="Proteomes" id="UP000236884"/>
    </source>
</evidence>
<feature type="transmembrane region" description="Helical" evidence="9">
    <location>
        <begin position="90"/>
        <end position="111"/>
    </location>
</feature>
<keyword evidence="7 9" id="KW-0472">Membrane</keyword>
<feature type="transmembrane region" description="Helical" evidence="9">
    <location>
        <begin position="28"/>
        <end position="47"/>
    </location>
</feature>
<evidence type="ECO:0000256" key="5">
    <source>
        <dbReference type="ARBA" id="ARBA00022692"/>
    </source>
</evidence>
<dbReference type="Pfam" id="PF04143">
    <property type="entry name" value="Sulf_transp"/>
    <property type="match status" value="1"/>
</dbReference>
<dbReference type="GO" id="GO:0005886">
    <property type="term" value="C:plasma membrane"/>
    <property type="evidence" value="ECO:0007669"/>
    <property type="project" value="UniProtKB-SubCell"/>
</dbReference>
<dbReference type="PANTHER" id="PTHR30574:SF1">
    <property type="entry name" value="SULPHUR TRANSPORT DOMAIN-CONTAINING PROTEIN"/>
    <property type="match status" value="1"/>
</dbReference>
<accession>A0A0S3PTE2</accession>
<dbReference type="PANTHER" id="PTHR30574">
    <property type="entry name" value="INNER MEMBRANE PROTEIN YEDE"/>
    <property type="match status" value="1"/>
</dbReference>
<dbReference type="AlphaFoldDB" id="A0A0S3PTE2"/>
<reference evidence="10 11" key="1">
    <citation type="submission" date="2015-08" db="EMBL/GenBank/DDBJ databases">
        <title>Investigation of the bacterial diversity of lava forest soil.</title>
        <authorList>
            <person name="Lee J.S."/>
        </authorList>
    </citation>
    <scope>NUCLEOTIDE SEQUENCE [LARGE SCALE GENOMIC DNA]</scope>
    <source>
        <strain evidence="10 11">GJW-30</strain>
    </source>
</reference>
<evidence type="ECO:0000256" key="1">
    <source>
        <dbReference type="ARBA" id="ARBA00004429"/>
    </source>
</evidence>
<gene>
    <name evidence="10" type="ORF">GJW-30_1_01724</name>
</gene>
<comment type="similarity">
    <text evidence="8">Belongs to the TsuA/YedE (TC 9.B.102) family.</text>
</comment>
<keyword evidence="5 9" id="KW-0812">Transmembrane</keyword>
<feature type="transmembrane region" description="Helical" evidence="9">
    <location>
        <begin position="302"/>
        <end position="319"/>
    </location>
</feature>
<keyword evidence="3" id="KW-1003">Cell membrane</keyword>
<dbReference type="InterPro" id="IPR007272">
    <property type="entry name" value="Sulf_transp_TsuA/YedE"/>
</dbReference>